<comment type="caution">
    <text evidence="5">The sequence shown here is derived from an EMBL/GenBank/DDBJ whole genome shotgun (WGS) entry which is preliminary data.</text>
</comment>
<dbReference type="AlphaFoldDB" id="A0A059G8Q2"/>
<evidence type="ECO:0000256" key="4">
    <source>
        <dbReference type="SAM" id="SignalP"/>
    </source>
</evidence>
<gene>
    <name evidence="5" type="ORF">HOC_08317</name>
</gene>
<accession>A0A059G8Q2</accession>
<evidence type="ECO:0000256" key="3">
    <source>
        <dbReference type="PROSITE-ProRule" id="PRU00339"/>
    </source>
</evidence>
<feature type="chain" id="PRO_5001578614" evidence="4">
    <location>
        <begin position="22"/>
        <end position="184"/>
    </location>
</feature>
<keyword evidence="4" id="KW-0732">Signal</keyword>
<dbReference type="SMART" id="SM00028">
    <property type="entry name" value="TPR"/>
    <property type="match status" value="3"/>
</dbReference>
<dbReference type="InterPro" id="IPR019734">
    <property type="entry name" value="TPR_rpt"/>
</dbReference>
<sequence length="184" mass="20299">MVKLYVLASLAFALSAPFASAQVAILGSGVSKDCYEAAKYQRVSAREGEDICTKALEAELMNITNKAATYTNRGVLRMRSGRLDAALSDYDIAKQMRPEEGATYLNEGAAHILRKDYTSALVSLDKAIELNSHDLYAAFYNRAIAKENTGDIQGAYFDFKMADELNPESDLARKQMSRFEISTN</sequence>
<keyword evidence="1" id="KW-0677">Repeat</keyword>
<dbReference type="SUPFAM" id="SSF48452">
    <property type="entry name" value="TPR-like"/>
    <property type="match status" value="1"/>
</dbReference>
<feature type="signal peptide" evidence="4">
    <location>
        <begin position="1"/>
        <end position="21"/>
    </location>
</feature>
<evidence type="ECO:0000313" key="6">
    <source>
        <dbReference type="Proteomes" id="UP000024942"/>
    </source>
</evidence>
<dbReference type="InterPro" id="IPR011990">
    <property type="entry name" value="TPR-like_helical_dom_sf"/>
</dbReference>
<dbReference type="eggNOG" id="COG0457">
    <property type="taxonomic scope" value="Bacteria"/>
</dbReference>
<dbReference type="Proteomes" id="UP000024942">
    <property type="component" value="Unassembled WGS sequence"/>
</dbReference>
<dbReference type="PATRIC" id="fig|1280953.3.peg.1682"/>
<evidence type="ECO:0000256" key="1">
    <source>
        <dbReference type="ARBA" id="ARBA00022737"/>
    </source>
</evidence>
<dbReference type="PROSITE" id="PS50005">
    <property type="entry name" value="TPR"/>
    <property type="match status" value="2"/>
</dbReference>
<dbReference type="RefSeq" id="WP_035537420.1">
    <property type="nucleotide sequence ID" value="NZ_ARYL01000010.1"/>
</dbReference>
<dbReference type="Gene3D" id="1.25.40.10">
    <property type="entry name" value="Tetratricopeptide repeat domain"/>
    <property type="match status" value="2"/>
</dbReference>
<dbReference type="InterPro" id="IPR050498">
    <property type="entry name" value="Ycf3"/>
</dbReference>
<keyword evidence="2 3" id="KW-0802">TPR repeat</keyword>
<feature type="repeat" description="TPR" evidence="3">
    <location>
        <begin position="67"/>
        <end position="100"/>
    </location>
</feature>
<name>A0A059G8Q2_9PROT</name>
<proteinExistence type="predicted"/>
<keyword evidence="6" id="KW-1185">Reference proteome</keyword>
<dbReference type="OrthoDB" id="7594766at2"/>
<dbReference type="PANTHER" id="PTHR44858:SF1">
    <property type="entry name" value="UDP-N-ACETYLGLUCOSAMINE--PEPTIDE N-ACETYLGLUCOSAMINYLTRANSFERASE SPINDLY-RELATED"/>
    <property type="match status" value="1"/>
</dbReference>
<organism evidence="5 6">
    <name type="scientific">Hyphomonas oceanitis SCH89</name>
    <dbReference type="NCBI Taxonomy" id="1280953"/>
    <lineage>
        <taxon>Bacteria</taxon>
        <taxon>Pseudomonadati</taxon>
        <taxon>Pseudomonadota</taxon>
        <taxon>Alphaproteobacteria</taxon>
        <taxon>Hyphomonadales</taxon>
        <taxon>Hyphomonadaceae</taxon>
        <taxon>Hyphomonas</taxon>
    </lineage>
</organism>
<reference evidence="5 6" key="1">
    <citation type="journal article" date="2014" name="Antonie Van Leeuwenhoek">
        <title>Hyphomonas beringensis sp. nov. and Hyphomonas chukchiensis sp. nov., isolated from surface seawater of the Bering Sea and Chukchi Sea.</title>
        <authorList>
            <person name="Li C."/>
            <person name="Lai Q."/>
            <person name="Li G."/>
            <person name="Dong C."/>
            <person name="Wang J."/>
            <person name="Liao Y."/>
            <person name="Shao Z."/>
        </authorList>
    </citation>
    <scope>NUCLEOTIDE SEQUENCE [LARGE SCALE GENOMIC DNA]</scope>
    <source>
        <strain evidence="5 6">SCH89</strain>
    </source>
</reference>
<evidence type="ECO:0000313" key="5">
    <source>
        <dbReference type="EMBL" id="KDA02935.1"/>
    </source>
</evidence>
<feature type="repeat" description="TPR" evidence="3">
    <location>
        <begin position="101"/>
        <end position="134"/>
    </location>
</feature>
<dbReference type="PANTHER" id="PTHR44858">
    <property type="entry name" value="TETRATRICOPEPTIDE REPEAT PROTEIN 6"/>
    <property type="match status" value="1"/>
</dbReference>
<dbReference type="STRING" id="1280953.HOC_08317"/>
<protein>
    <submittedName>
        <fullName evidence="5">Uncharacterized protein</fullName>
    </submittedName>
</protein>
<evidence type="ECO:0000256" key="2">
    <source>
        <dbReference type="ARBA" id="ARBA00022803"/>
    </source>
</evidence>
<dbReference type="EMBL" id="ARYL01000010">
    <property type="protein sequence ID" value="KDA02935.1"/>
    <property type="molecule type" value="Genomic_DNA"/>
</dbReference>